<feature type="compositionally biased region" description="Low complexity" evidence="1">
    <location>
        <begin position="8"/>
        <end position="39"/>
    </location>
</feature>
<sequence length="215" mass="22225">MPFDGQISSSSAATSVSAAMARRATPAAAMAAGGNAQTAESSASKRSTPTEVARTGRSLPTNAAAETLVKAAAEAKTQKTGALAMSKEIGAENLAEMKQREPTPVEQIRKQQAGGEPGATITELTDMIAQSTELGKVDLSQTRPDVTEQLAKQRSITEQSIEASNAEAKANSRVNLAQKMEQRMAEANAENSYSNASLAAVSTQGQGGGAVQVRM</sequence>
<proteinExistence type="predicted"/>
<dbReference type="RefSeq" id="WP_076485221.1">
    <property type="nucleotide sequence ID" value="NZ_FTOG01000007.1"/>
</dbReference>
<protein>
    <submittedName>
        <fullName evidence="2">Uncharacterized protein</fullName>
    </submittedName>
</protein>
<dbReference type="OrthoDB" id="7688586at2"/>
<evidence type="ECO:0000313" key="3">
    <source>
        <dbReference type="Proteomes" id="UP000186221"/>
    </source>
</evidence>
<gene>
    <name evidence="2" type="ORF">SAMN05421580_107190</name>
</gene>
<dbReference type="AlphaFoldDB" id="A0A1N7NDQ2"/>
<keyword evidence="3" id="KW-1185">Reference proteome</keyword>
<evidence type="ECO:0000256" key="1">
    <source>
        <dbReference type="SAM" id="MobiDB-lite"/>
    </source>
</evidence>
<feature type="region of interest" description="Disordered" evidence="1">
    <location>
        <begin position="1"/>
        <end position="64"/>
    </location>
</feature>
<name>A0A1N7NDQ2_9RHOB</name>
<feature type="compositionally biased region" description="Polar residues" evidence="1">
    <location>
        <begin position="40"/>
        <end position="50"/>
    </location>
</feature>
<dbReference type="EMBL" id="FTOG01000007">
    <property type="protein sequence ID" value="SIS96371.1"/>
    <property type="molecule type" value="Genomic_DNA"/>
</dbReference>
<accession>A0A1N7NDQ2</accession>
<evidence type="ECO:0000313" key="2">
    <source>
        <dbReference type="EMBL" id="SIS96371.1"/>
    </source>
</evidence>
<dbReference type="Proteomes" id="UP000186221">
    <property type="component" value="Unassembled WGS sequence"/>
</dbReference>
<reference evidence="3" key="1">
    <citation type="submission" date="2017-01" db="EMBL/GenBank/DDBJ databases">
        <authorList>
            <person name="Varghese N."/>
            <person name="Submissions S."/>
        </authorList>
    </citation>
    <scope>NUCLEOTIDE SEQUENCE [LARGE SCALE GENOMIC DNA]</scope>
    <source>
        <strain evidence="3">DSM 19945</strain>
    </source>
</reference>
<organism evidence="2 3">
    <name type="scientific">Rhodobacter aestuarii</name>
    <dbReference type="NCBI Taxonomy" id="453582"/>
    <lineage>
        <taxon>Bacteria</taxon>
        <taxon>Pseudomonadati</taxon>
        <taxon>Pseudomonadota</taxon>
        <taxon>Alphaproteobacteria</taxon>
        <taxon>Rhodobacterales</taxon>
        <taxon>Rhodobacter group</taxon>
        <taxon>Rhodobacter</taxon>
    </lineage>
</organism>